<evidence type="ECO:0000259" key="4">
    <source>
        <dbReference type="PROSITE" id="PS01124"/>
    </source>
</evidence>
<organism evidence="5 6">
    <name type="scientific">Morganella psychrotolerans</name>
    <dbReference type="NCBI Taxonomy" id="368603"/>
    <lineage>
        <taxon>Bacteria</taxon>
        <taxon>Pseudomonadati</taxon>
        <taxon>Pseudomonadota</taxon>
        <taxon>Gammaproteobacteria</taxon>
        <taxon>Enterobacterales</taxon>
        <taxon>Morganellaceae</taxon>
        <taxon>Morganella</taxon>
    </lineage>
</organism>
<dbReference type="SUPFAM" id="SSF46689">
    <property type="entry name" value="Homeodomain-like"/>
    <property type="match status" value="1"/>
</dbReference>
<evidence type="ECO:0000256" key="3">
    <source>
        <dbReference type="ARBA" id="ARBA00023163"/>
    </source>
</evidence>
<sequence length="209" mass="24274">MNDKISICIYDDITKINKNFPAGKEKYYFPMSKCIKLLAFIDCQYDFPYTMSDTDNDILHPDYEGVLTVQGMMINPEYQVICEMLNAQSSLSGLFKRIRNSEHYWLIKHLVLAADSKNNSVMDISKNYGLSGTHFRRLCQRYIGHQSKYQLRHWRGVASVLDVLVKEHSLTRIASDHGYCSASHFSNEIRQQFGMSPKKIRDLHHAIKK</sequence>
<protein>
    <submittedName>
        <fullName evidence="5">Helix-turn-helix domain-containing protein</fullName>
    </submittedName>
</protein>
<dbReference type="InterPro" id="IPR009057">
    <property type="entry name" value="Homeodomain-like_sf"/>
</dbReference>
<dbReference type="GO" id="GO:0043565">
    <property type="term" value="F:sequence-specific DNA binding"/>
    <property type="evidence" value="ECO:0007669"/>
    <property type="project" value="InterPro"/>
</dbReference>
<dbReference type="SMART" id="SM00342">
    <property type="entry name" value="HTH_ARAC"/>
    <property type="match status" value="1"/>
</dbReference>
<dbReference type="InterPro" id="IPR018060">
    <property type="entry name" value="HTH_AraC"/>
</dbReference>
<reference evidence="5 6" key="1">
    <citation type="submission" date="2019-09" db="EMBL/GenBank/DDBJ databases">
        <title>Draft genome sequence of various Type strains from the CCUG.</title>
        <authorList>
            <person name="Pineiro-Iglesias B."/>
            <person name="Tunovic T."/>
            <person name="Unosson C."/>
            <person name="Inganas E."/>
            <person name="Ohlen M."/>
            <person name="Cardew S."/>
            <person name="Jensie-Markopoulos S."/>
            <person name="Salva-Serra F."/>
            <person name="Jaen-Luchoro D."/>
            <person name="Karlsson R."/>
            <person name="Svensson-Stadler L."/>
            <person name="Chun J."/>
            <person name="Moore E."/>
        </authorList>
    </citation>
    <scope>NUCLEOTIDE SEQUENCE [LARGE SCALE GENOMIC DNA]</scope>
    <source>
        <strain evidence="5 6">CCUG 53682T</strain>
    </source>
</reference>
<keyword evidence="2" id="KW-0238">DNA-binding</keyword>
<proteinExistence type="predicted"/>
<dbReference type="Gene3D" id="1.10.10.60">
    <property type="entry name" value="Homeodomain-like"/>
    <property type="match status" value="1"/>
</dbReference>
<evidence type="ECO:0000256" key="2">
    <source>
        <dbReference type="ARBA" id="ARBA00023125"/>
    </source>
</evidence>
<dbReference type="EMBL" id="VXKB01000002">
    <property type="protein sequence ID" value="KAA8715420.1"/>
    <property type="molecule type" value="Genomic_DNA"/>
</dbReference>
<dbReference type="PROSITE" id="PS01124">
    <property type="entry name" value="HTH_ARAC_FAMILY_2"/>
    <property type="match status" value="1"/>
</dbReference>
<dbReference type="AlphaFoldDB" id="A0A5M9R433"/>
<evidence type="ECO:0000313" key="5">
    <source>
        <dbReference type="EMBL" id="KAA8715420.1"/>
    </source>
</evidence>
<evidence type="ECO:0000256" key="1">
    <source>
        <dbReference type="ARBA" id="ARBA00023015"/>
    </source>
</evidence>
<feature type="domain" description="HTH araC/xylS-type" evidence="4">
    <location>
        <begin position="120"/>
        <end position="203"/>
    </location>
</feature>
<dbReference type="GO" id="GO:0003700">
    <property type="term" value="F:DNA-binding transcription factor activity"/>
    <property type="evidence" value="ECO:0007669"/>
    <property type="project" value="InterPro"/>
</dbReference>
<evidence type="ECO:0000313" key="6">
    <source>
        <dbReference type="Proteomes" id="UP000322181"/>
    </source>
</evidence>
<keyword evidence="1" id="KW-0805">Transcription regulation</keyword>
<dbReference type="Proteomes" id="UP000322181">
    <property type="component" value="Unassembled WGS sequence"/>
</dbReference>
<gene>
    <name evidence="5" type="ORF">F4V73_10610</name>
</gene>
<dbReference type="PANTHER" id="PTHR43280:SF2">
    <property type="entry name" value="HTH-TYPE TRANSCRIPTIONAL REGULATOR EXSA"/>
    <property type="match status" value="1"/>
</dbReference>
<dbReference type="Pfam" id="PF12833">
    <property type="entry name" value="HTH_18"/>
    <property type="match status" value="1"/>
</dbReference>
<name>A0A5M9R433_9GAMM</name>
<comment type="caution">
    <text evidence="5">The sequence shown here is derived from an EMBL/GenBank/DDBJ whole genome shotgun (WGS) entry which is preliminary data.</text>
</comment>
<keyword evidence="3" id="KW-0804">Transcription</keyword>
<dbReference type="PANTHER" id="PTHR43280">
    <property type="entry name" value="ARAC-FAMILY TRANSCRIPTIONAL REGULATOR"/>
    <property type="match status" value="1"/>
</dbReference>
<accession>A0A5M9R433</accession>